<accession>A0A8H4R0L6</accession>
<protein>
    <submittedName>
        <fullName evidence="2">Uncharacterized protein</fullName>
    </submittedName>
</protein>
<evidence type="ECO:0000313" key="2">
    <source>
        <dbReference type="EMBL" id="KAF4619687.1"/>
    </source>
</evidence>
<keyword evidence="1" id="KW-1133">Transmembrane helix</keyword>
<sequence>MLSVDILASKTLFGVCIAITACLAGLFIRRKLRKWRITRMVRAEYYSWFINNEAFMEDWKFAGDSRITHRAIDEILLTGWSYTKGEKHPSSSSSVAKMMEDIARFSFSEKECHMFCSAILAGLFPDPDRRNWITFGFCICNGKANEIALLAAYQKLLLSCTFDEFLLAYKTCTLAELFKSKGVDIAKFPYLEGVLEWSPYMNDSVWDLKQWILVGKKRHVSHIHSSVFVDYGFMNCRTADQLHHLTEVYRAYFKRDDVNPTALHEACIRGKLAEHVNQFVKMKGGKRYKKLMKNPYPLEQKLYTYQLQVTSSPRMHY</sequence>
<dbReference type="Proteomes" id="UP000521872">
    <property type="component" value="Unassembled WGS sequence"/>
</dbReference>
<evidence type="ECO:0000256" key="1">
    <source>
        <dbReference type="SAM" id="Phobius"/>
    </source>
</evidence>
<gene>
    <name evidence="2" type="ORF">D9613_004890</name>
</gene>
<feature type="transmembrane region" description="Helical" evidence="1">
    <location>
        <begin position="6"/>
        <end position="28"/>
    </location>
</feature>
<organism evidence="2 3">
    <name type="scientific">Agrocybe pediades</name>
    <dbReference type="NCBI Taxonomy" id="84607"/>
    <lineage>
        <taxon>Eukaryota</taxon>
        <taxon>Fungi</taxon>
        <taxon>Dikarya</taxon>
        <taxon>Basidiomycota</taxon>
        <taxon>Agaricomycotina</taxon>
        <taxon>Agaricomycetes</taxon>
        <taxon>Agaricomycetidae</taxon>
        <taxon>Agaricales</taxon>
        <taxon>Agaricineae</taxon>
        <taxon>Strophariaceae</taxon>
        <taxon>Agrocybe</taxon>
    </lineage>
</organism>
<evidence type="ECO:0000313" key="3">
    <source>
        <dbReference type="Proteomes" id="UP000521872"/>
    </source>
</evidence>
<reference evidence="2 3" key="1">
    <citation type="submission" date="2019-12" db="EMBL/GenBank/DDBJ databases">
        <authorList>
            <person name="Floudas D."/>
            <person name="Bentzer J."/>
            <person name="Ahren D."/>
            <person name="Johansson T."/>
            <person name="Persson P."/>
            <person name="Tunlid A."/>
        </authorList>
    </citation>
    <scope>NUCLEOTIDE SEQUENCE [LARGE SCALE GENOMIC DNA]</scope>
    <source>
        <strain evidence="2 3">CBS 102.39</strain>
    </source>
</reference>
<keyword evidence="1" id="KW-0812">Transmembrane</keyword>
<proteinExistence type="predicted"/>
<dbReference type="AlphaFoldDB" id="A0A8H4R0L6"/>
<name>A0A8H4R0L6_9AGAR</name>
<dbReference type="EMBL" id="JAACJL010000016">
    <property type="protein sequence ID" value="KAF4619687.1"/>
    <property type="molecule type" value="Genomic_DNA"/>
</dbReference>
<keyword evidence="1" id="KW-0472">Membrane</keyword>
<comment type="caution">
    <text evidence="2">The sequence shown here is derived from an EMBL/GenBank/DDBJ whole genome shotgun (WGS) entry which is preliminary data.</text>
</comment>
<keyword evidence="3" id="KW-1185">Reference proteome</keyword>